<keyword evidence="5" id="KW-0051">Antiviral defense</keyword>
<keyword evidence="4" id="KW-0694">RNA-binding</keyword>
<evidence type="ECO:0000256" key="5">
    <source>
        <dbReference type="ARBA" id="ARBA00023118"/>
    </source>
</evidence>
<evidence type="ECO:0000256" key="2">
    <source>
        <dbReference type="ARBA" id="ARBA00006680"/>
    </source>
</evidence>
<comment type="function">
    <text evidence="1">This subunit might be involved in maturation of a crRNA intermediate to its mature form.</text>
</comment>
<evidence type="ECO:0000313" key="8">
    <source>
        <dbReference type="EMBL" id="QAV33187.1"/>
    </source>
</evidence>
<dbReference type="PANTHER" id="PTHR38007:SF1">
    <property type="entry name" value="CRISPR SYSTEM CMS PROTEIN CSM5"/>
    <property type="match status" value="1"/>
</dbReference>
<comment type="similarity">
    <text evidence="2">Belongs to the CRISPR-associated Csm5 family.</text>
</comment>
<accession>A0ABX5QRV7</accession>
<feature type="domain" description="CRISPR type III-associated protein" evidence="7">
    <location>
        <begin position="28"/>
        <end position="341"/>
    </location>
</feature>
<evidence type="ECO:0000256" key="3">
    <source>
        <dbReference type="ARBA" id="ARBA00016113"/>
    </source>
</evidence>
<dbReference type="EMBL" id="CP026721">
    <property type="protein sequence ID" value="QAV33187.1"/>
    <property type="molecule type" value="Genomic_DNA"/>
</dbReference>
<dbReference type="InterPro" id="IPR010173">
    <property type="entry name" value="CRISPR-assoc_Csm5"/>
</dbReference>
<evidence type="ECO:0000256" key="1">
    <source>
        <dbReference type="ARBA" id="ARBA00003088"/>
    </source>
</evidence>
<dbReference type="Proteomes" id="UP000288947">
    <property type="component" value="Chromosome"/>
</dbReference>
<name>A0ABX5QRV7_9BACT</name>
<reference evidence="8 9" key="1">
    <citation type="submission" date="2018-01" db="EMBL/GenBank/DDBJ databases">
        <title>The whole genome sequencing and assembly of Fervidobacterium changbaicum CBS-1 strain.</title>
        <authorList>
            <person name="Kim J.-Y."/>
            <person name="Park M.-K."/>
            <person name="Yi H."/>
            <person name="Bahn Y.-S."/>
            <person name="Kim J.F."/>
            <person name="Lee D.-W."/>
        </authorList>
    </citation>
    <scope>NUCLEOTIDE SEQUENCE [LARGE SCALE GENOMIC DNA]</scope>
    <source>
        <strain evidence="8 9">CBS-1</strain>
    </source>
</reference>
<protein>
    <recommendedName>
        <fullName evidence="3">CRISPR system Cms protein Csm5</fullName>
    </recommendedName>
    <alternativeName>
        <fullName evidence="6">CRISPR type III A-associated protein Csm5</fullName>
    </alternativeName>
</protein>
<evidence type="ECO:0000256" key="4">
    <source>
        <dbReference type="ARBA" id="ARBA00022884"/>
    </source>
</evidence>
<sequence>MQIRKGILAPIQRRESAVTADFSKRISIEPVSAVFIGSGEKIGKFETIVQGKKTHILNFDKLMEHEKFVDYFVANSDKIFNPETKDAVLLKIFEVLKIDLQEYSYTSFDTIFDKNGKPKTLQISRFIRTAGRYYIPGSSLKGALRTMIIKSNQKFEATLRNVFRSPNVKFEVEKVEQNIFGQPFYSPFKLLRITDSTFINNSHIKFKKVEVVHFVRQKTSIPQFVEVWLPDMRSNEGNKVAAEIISLFSNLSKLESLEEVRRNEKLKEALGYFRNLFSNEKVFVDRMKESAMIIINMERQKISTMSDNPVKKTLEEFYKKLLDINEKADRGFLVRIGGHTSFYSKTAFRGFLEPAEIKVLKNFGYRKITESNFPITTRIVKLSESPNDIMPLGWVKVELMD</sequence>
<dbReference type="NCBIfam" id="TIGR01899">
    <property type="entry name" value="cas_TM1807_csm5"/>
    <property type="match status" value="1"/>
</dbReference>
<evidence type="ECO:0000256" key="6">
    <source>
        <dbReference type="ARBA" id="ARBA00031720"/>
    </source>
</evidence>
<dbReference type="Pfam" id="PF03787">
    <property type="entry name" value="RAMPs"/>
    <property type="match status" value="1"/>
</dbReference>
<evidence type="ECO:0000259" key="7">
    <source>
        <dbReference type="Pfam" id="PF03787"/>
    </source>
</evidence>
<keyword evidence="9" id="KW-1185">Reference proteome</keyword>
<evidence type="ECO:0000313" key="9">
    <source>
        <dbReference type="Proteomes" id="UP000288947"/>
    </source>
</evidence>
<dbReference type="InterPro" id="IPR005537">
    <property type="entry name" value="RAMP_III_fam"/>
</dbReference>
<proteinExistence type="inferred from homology"/>
<gene>
    <name evidence="8" type="primary">csm5</name>
    <name evidence="8" type="ORF">CBS1_05230</name>
</gene>
<organism evidence="8 9">
    <name type="scientific">Fervidobacterium changbaicum</name>
    <dbReference type="NCBI Taxonomy" id="310769"/>
    <lineage>
        <taxon>Bacteria</taxon>
        <taxon>Thermotogati</taxon>
        <taxon>Thermotogota</taxon>
        <taxon>Thermotogae</taxon>
        <taxon>Thermotogales</taxon>
        <taxon>Fervidobacteriaceae</taxon>
        <taxon>Fervidobacterium</taxon>
    </lineage>
</organism>
<dbReference type="PANTHER" id="PTHR38007">
    <property type="entry name" value="CRISPR SYSTEM CMS PROTEIN CSM5"/>
    <property type="match status" value="1"/>
</dbReference>